<dbReference type="OrthoDB" id="3249523at2759"/>
<dbReference type="Proteomes" id="UP000217199">
    <property type="component" value="Unassembled WGS sequence"/>
</dbReference>
<protein>
    <submittedName>
        <fullName evidence="2">Uncharacterized protein</fullName>
    </submittedName>
</protein>
<dbReference type="STRING" id="2282107.A0A286U6F6"/>
<feature type="signal peptide" evidence="1">
    <location>
        <begin position="1"/>
        <end position="21"/>
    </location>
</feature>
<name>A0A286U6F6_9AGAM</name>
<keyword evidence="1" id="KW-0732">Signal</keyword>
<proteinExistence type="predicted"/>
<organism evidence="2 3">
    <name type="scientific">Pyrrhoderma noxium</name>
    <dbReference type="NCBI Taxonomy" id="2282107"/>
    <lineage>
        <taxon>Eukaryota</taxon>
        <taxon>Fungi</taxon>
        <taxon>Dikarya</taxon>
        <taxon>Basidiomycota</taxon>
        <taxon>Agaricomycotina</taxon>
        <taxon>Agaricomycetes</taxon>
        <taxon>Hymenochaetales</taxon>
        <taxon>Hymenochaetaceae</taxon>
        <taxon>Pyrrhoderma</taxon>
    </lineage>
</organism>
<accession>A0A286U6F6</accession>
<sequence length="215" mass="23013">MNPLRIVSFSAVLTCLVIVHAAEILSRAPAGRELAGERTCQTPQHVSTHEYNVTGATITRRSFSCTGDISKYRRELPARAESTSLAVLKQDNVVECHTGENCQCGIQAGCSCGDEPAFAPAVGDCSMLANSMIIVTQVVGQTFVVEAGGFELLSFQSCSVQFNNFQNVPVEYCWDELGKSIGTATQACFNEGGGPTGFCSGINGLWDVEIERFSP</sequence>
<dbReference type="AlphaFoldDB" id="A0A286U6F6"/>
<evidence type="ECO:0000256" key="1">
    <source>
        <dbReference type="SAM" id="SignalP"/>
    </source>
</evidence>
<gene>
    <name evidence="2" type="ORF">PNOK_0892700</name>
</gene>
<evidence type="ECO:0000313" key="2">
    <source>
        <dbReference type="EMBL" id="PAV15166.1"/>
    </source>
</evidence>
<dbReference type="EMBL" id="NBII01000010">
    <property type="protein sequence ID" value="PAV15166.1"/>
    <property type="molecule type" value="Genomic_DNA"/>
</dbReference>
<keyword evidence="3" id="KW-1185">Reference proteome</keyword>
<reference evidence="2 3" key="1">
    <citation type="journal article" date="2017" name="Mol. Ecol.">
        <title>Comparative and population genomic landscape of Phellinus noxius: A hypervariable fungus causing root rot in trees.</title>
        <authorList>
            <person name="Chung C.L."/>
            <person name="Lee T.J."/>
            <person name="Akiba M."/>
            <person name="Lee H.H."/>
            <person name="Kuo T.H."/>
            <person name="Liu D."/>
            <person name="Ke H.M."/>
            <person name="Yokoi T."/>
            <person name="Roa M.B."/>
            <person name="Lu M.J."/>
            <person name="Chang Y.Y."/>
            <person name="Ann P.J."/>
            <person name="Tsai J.N."/>
            <person name="Chen C.Y."/>
            <person name="Tzean S.S."/>
            <person name="Ota Y."/>
            <person name="Hattori T."/>
            <person name="Sahashi N."/>
            <person name="Liou R.F."/>
            <person name="Kikuchi T."/>
            <person name="Tsai I.J."/>
        </authorList>
    </citation>
    <scope>NUCLEOTIDE SEQUENCE [LARGE SCALE GENOMIC DNA]</scope>
    <source>
        <strain evidence="2 3">FFPRI411160</strain>
    </source>
</reference>
<feature type="chain" id="PRO_5013910944" evidence="1">
    <location>
        <begin position="22"/>
        <end position="215"/>
    </location>
</feature>
<evidence type="ECO:0000313" key="3">
    <source>
        <dbReference type="Proteomes" id="UP000217199"/>
    </source>
</evidence>
<comment type="caution">
    <text evidence="2">The sequence shown here is derived from an EMBL/GenBank/DDBJ whole genome shotgun (WGS) entry which is preliminary data.</text>
</comment>
<dbReference type="InParanoid" id="A0A286U6F6"/>